<dbReference type="PANTHER" id="PTHR12526:SF635">
    <property type="entry name" value="GLYCOSYL TRANSFERASE GROUP 1"/>
    <property type="match status" value="1"/>
</dbReference>
<dbReference type="Proteomes" id="UP000825367">
    <property type="component" value="Chromosome"/>
</dbReference>
<evidence type="ECO:0000259" key="4">
    <source>
        <dbReference type="Pfam" id="PF13439"/>
    </source>
</evidence>
<evidence type="ECO:0000313" key="6">
    <source>
        <dbReference type="Proteomes" id="UP000825367"/>
    </source>
</evidence>
<dbReference type="EC" id="2.4.-.-" evidence="5"/>
<reference evidence="5 6" key="1">
    <citation type="submission" date="2021-07" db="EMBL/GenBank/DDBJ databases">
        <title>Whole genome sequencing of non-tuberculosis mycobacteria type-strains.</title>
        <authorList>
            <person name="Igarashi Y."/>
            <person name="Osugi A."/>
            <person name="Mitarai S."/>
        </authorList>
    </citation>
    <scope>NUCLEOTIDE SEQUENCE [LARGE SCALE GENOMIC DNA]</scope>
    <source>
        <strain evidence="5 6">JCM 16370</strain>
    </source>
</reference>
<dbReference type="PANTHER" id="PTHR12526">
    <property type="entry name" value="GLYCOSYLTRANSFERASE"/>
    <property type="match status" value="1"/>
</dbReference>
<dbReference type="GO" id="GO:0016757">
    <property type="term" value="F:glycosyltransferase activity"/>
    <property type="evidence" value="ECO:0007669"/>
    <property type="project" value="UniProtKB-KW"/>
</dbReference>
<dbReference type="RefSeq" id="WP_071947114.1">
    <property type="nucleotide sequence ID" value="NZ_BAAAVX010000007.1"/>
</dbReference>
<evidence type="ECO:0000256" key="2">
    <source>
        <dbReference type="ARBA" id="ARBA00022679"/>
    </source>
</evidence>
<sequence length="413" mass="45044">MKIALVSEHASPLADLRGVDAGGQNVHVAELAAAMARRGHDVTVYTRRDDPDIPERVQTERGYTVVHVPAGPAKRLPRGELFEHMSDFAQYLDTQWEGERPDVAHAHFWMSGVATQLAARAQSVPTVQTFHALQQIERRYMGAQDTNPAARLQLERLVATHATWVAATCTDELFELVQMGRSRTKISVVPCGVDLDAFSTEGPVAERGAIHRIVAVGRLLPHKGFDTMIEALPAIPDAEYVIVGGPGHGRLKSDPELRRLRALATNLGVADRVTFAGPLPRDDMPAMLRSADVVTCTPWYEPVGIVPLEAMACGVPVVASAVGSMLDTVVHDVTGRLVRPRKPRECAEAVSRVLRDSFLRRSLGLAGRDRACARYSWDRVAADTLRIYDRLVSAYAMRAPIPADLGQATVHSG</sequence>
<dbReference type="Pfam" id="PF00534">
    <property type="entry name" value="Glycos_transf_1"/>
    <property type="match status" value="1"/>
</dbReference>
<proteinExistence type="predicted"/>
<evidence type="ECO:0000313" key="5">
    <source>
        <dbReference type="EMBL" id="QYL18312.1"/>
    </source>
</evidence>
<keyword evidence="2 5" id="KW-0808">Transferase</keyword>
<dbReference type="SUPFAM" id="SSF53756">
    <property type="entry name" value="UDP-Glycosyltransferase/glycogen phosphorylase"/>
    <property type="match status" value="1"/>
</dbReference>
<organism evidence="5 6">
    <name type="scientific">Mycolicibacterium pallens</name>
    <dbReference type="NCBI Taxonomy" id="370524"/>
    <lineage>
        <taxon>Bacteria</taxon>
        <taxon>Bacillati</taxon>
        <taxon>Actinomycetota</taxon>
        <taxon>Actinomycetes</taxon>
        <taxon>Mycobacteriales</taxon>
        <taxon>Mycobacteriaceae</taxon>
        <taxon>Mycolicibacterium</taxon>
    </lineage>
</organism>
<dbReference type="EMBL" id="CP080333">
    <property type="protein sequence ID" value="QYL18312.1"/>
    <property type="molecule type" value="Genomic_DNA"/>
</dbReference>
<dbReference type="Gene3D" id="3.40.50.2000">
    <property type="entry name" value="Glycogen Phosphorylase B"/>
    <property type="match status" value="2"/>
</dbReference>
<feature type="domain" description="Glycosyl transferase family 1" evidence="3">
    <location>
        <begin position="213"/>
        <end position="369"/>
    </location>
</feature>
<evidence type="ECO:0000259" key="3">
    <source>
        <dbReference type="Pfam" id="PF00534"/>
    </source>
</evidence>
<keyword evidence="1 5" id="KW-0328">Glycosyltransferase</keyword>
<keyword evidence="6" id="KW-1185">Reference proteome</keyword>
<dbReference type="Pfam" id="PF13439">
    <property type="entry name" value="Glyco_transf_4"/>
    <property type="match status" value="1"/>
</dbReference>
<name>A0ABX8VL80_9MYCO</name>
<dbReference type="InterPro" id="IPR001296">
    <property type="entry name" value="Glyco_trans_1"/>
</dbReference>
<gene>
    <name evidence="5" type="ORF">K0O64_07265</name>
</gene>
<protein>
    <submittedName>
        <fullName evidence="5">Glycosyltransferase</fullName>
        <ecNumber evidence="5">2.4.-.-</ecNumber>
    </submittedName>
</protein>
<accession>A0ABX8VL80</accession>
<feature type="domain" description="Glycosyltransferase subfamily 4-like N-terminal" evidence="4">
    <location>
        <begin position="22"/>
        <end position="196"/>
    </location>
</feature>
<evidence type="ECO:0000256" key="1">
    <source>
        <dbReference type="ARBA" id="ARBA00022676"/>
    </source>
</evidence>
<dbReference type="InterPro" id="IPR028098">
    <property type="entry name" value="Glyco_trans_4-like_N"/>
</dbReference>